<feature type="compositionally biased region" description="Low complexity" evidence="1">
    <location>
        <begin position="48"/>
        <end position="74"/>
    </location>
</feature>
<evidence type="ECO:0000313" key="2">
    <source>
        <dbReference type="EMBL" id="KAJ6257960.1"/>
    </source>
</evidence>
<evidence type="ECO:0000313" key="3">
    <source>
        <dbReference type="Proteomes" id="UP001221413"/>
    </source>
</evidence>
<feature type="compositionally biased region" description="Low complexity" evidence="1">
    <location>
        <begin position="148"/>
        <end position="195"/>
    </location>
</feature>
<name>A0AAD6ISR3_DREDA</name>
<gene>
    <name evidence="2" type="ORF">Dda_7750</name>
</gene>
<feature type="region of interest" description="Disordered" evidence="1">
    <location>
        <begin position="1"/>
        <end position="81"/>
    </location>
</feature>
<feature type="region of interest" description="Disordered" evidence="1">
    <location>
        <begin position="107"/>
        <end position="195"/>
    </location>
</feature>
<comment type="caution">
    <text evidence="2">The sequence shown here is derived from an EMBL/GenBank/DDBJ whole genome shotgun (WGS) entry which is preliminary data.</text>
</comment>
<evidence type="ECO:0000256" key="1">
    <source>
        <dbReference type="SAM" id="MobiDB-lite"/>
    </source>
</evidence>
<accession>A0AAD6ISR3</accession>
<proteinExistence type="predicted"/>
<dbReference type="Proteomes" id="UP001221413">
    <property type="component" value="Unassembled WGS sequence"/>
</dbReference>
<reference evidence="2" key="1">
    <citation type="submission" date="2023-01" db="EMBL/GenBank/DDBJ databases">
        <title>The chitinases involved in constricting ring structure development in the nematode-trapping fungus Drechslerella dactyloides.</title>
        <authorList>
            <person name="Wang R."/>
            <person name="Zhang L."/>
            <person name="Tang P."/>
            <person name="Li S."/>
            <person name="Liang L."/>
        </authorList>
    </citation>
    <scope>NUCLEOTIDE SEQUENCE</scope>
    <source>
        <strain evidence="2">YMF1.00031</strain>
    </source>
</reference>
<feature type="compositionally biased region" description="Basic residues" evidence="1">
    <location>
        <begin position="1"/>
        <end position="17"/>
    </location>
</feature>
<feature type="compositionally biased region" description="Basic residues" evidence="1">
    <location>
        <begin position="121"/>
        <end position="130"/>
    </location>
</feature>
<dbReference type="AlphaFoldDB" id="A0AAD6ISR3"/>
<feature type="compositionally biased region" description="Low complexity" evidence="1">
    <location>
        <begin position="131"/>
        <end position="140"/>
    </location>
</feature>
<protein>
    <submittedName>
        <fullName evidence="2">Uncharacterized protein</fullName>
    </submittedName>
</protein>
<organism evidence="2 3">
    <name type="scientific">Drechslerella dactyloides</name>
    <name type="common">Nematode-trapping fungus</name>
    <name type="synonym">Arthrobotrys dactyloides</name>
    <dbReference type="NCBI Taxonomy" id="74499"/>
    <lineage>
        <taxon>Eukaryota</taxon>
        <taxon>Fungi</taxon>
        <taxon>Dikarya</taxon>
        <taxon>Ascomycota</taxon>
        <taxon>Pezizomycotina</taxon>
        <taxon>Orbiliomycetes</taxon>
        <taxon>Orbiliales</taxon>
        <taxon>Orbiliaceae</taxon>
        <taxon>Drechslerella</taxon>
    </lineage>
</organism>
<sequence>MKSRMKMASRRLARRPRPGFIPLPPQPAQAQTLPPGHAGPRSSGPTANSSSLNPNHSNPNRSPSSVQVSSPGSSDCDNNIKSIAIPPLVPAHSPYYSPSQLFPPPAPKSYFPAYLSASHSPLHHHHHSHTNHQNSSNTPSPRSPSPSSPSSYFPSMSTTSANPSSSAAPSASSPLAGKARPAAASSSSSSPARASYHALLAQQQLAFQMQQRELIYQATRGAAASASSSSAVGAGGPISPRLLPLGSPGPVTPLTLEDNPAGYLGLLTPAQVLQLQQHHLEKLAAASAVTAEQSEDPKAS</sequence>
<dbReference type="EMBL" id="JAQGDS010000010">
    <property type="protein sequence ID" value="KAJ6257960.1"/>
    <property type="molecule type" value="Genomic_DNA"/>
</dbReference>
<keyword evidence="3" id="KW-1185">Reference proteome</keyword>